<name>A0A0S6VS02_9BACT</name>
<keyword evidence="2" id="KW-1185">Reference proteome</keyword>
<evidence type="ECO:0000313" key="1">
    <source>
        <dbReference type="EMBL" id="GAK50064.1"/>
    </source>
</evidence>
<gene>
    <name evidence="1" type="ORF">U14_01289</name>
</gene>
<dbReference type="Proteomes" id="UP000030700">
    <property type="component" value="Unassembled WGS sequence"/>
</dbReference>
<protein>
    <submittedName>
        <fullName evidence="1">Uncharacterized protein</fullName>
    </submittedName>
</protein>
<accession>A0A0S6VS02</accession>
<evidence type="ECO:0000313" key="2">
    <source>
        <dbReference type="Proteomes" id="UP000030700"/>
    </source>
</evidence>
<dbReference type="HOGENOM" id="CLU_2950887_0_0_0"/>
<sequence length="59" mass="6505">MSFGVSADFDSCQAFDLRLTRKFYHVGNAADGVVIRDGNRAQADSFRVSDNLLRRGAPI</sequence>
<reference evidence="1" key="1">
    <citation type="journal article" date="2015" name="PeerJ">
        <title>First genomic representation of candidate bacterial phylum KSB3 points to enhanced environmental sensing as a trigger of wastewater bulking.</title>
        <authorList>
            <person name="Sekiguchi Y."/>
            <person name="Ohashi A."/>
            <person name="Parks D.H."/>
            <person name="Yamauchi T."/>
            <person name="Tyson G.W."/>
            <person name="Hugenholtz P."/>
        </authorList>
    </citation>
    <scope>NUCLEOTIDE SEQUENCE [LARGE SCALE GENOMIC DNA]</scope>
</reference>
<proteinExistence type="predicted"/>
<dbReference type="EMBL" id="DF820455">
    <property type="protein sequence ID" value="GAK50064.1"/>
    <property type="molecule type" value="Genomic_DNA"/>
</dbReference>
<dbReference type="AlphaFoldDB" id="A0A0S6VS02"/>
<organism evidence="1">
    <name type="scientific">Candidatus Moduliflexus flocculans</name>
    <dbReference type="NCBI Taxonomy" id="1499966"/>
    <lineage>
        <taxon>Bacteria</taxon>
        <taxon>Candidatus Moduliflexota</taxon>
        <taxon>Candidatus Moduliflexia</taxon>
        <taxon>Candidatus Moduliflexales</taxon>
        <taxon>Candidatus Moduliflexaceae</taxon>
    </lineage>
</organism>